<protein>
    <submittedName>
        <fullName evidence="1">Cobalamin B12-binding protein</fullName>
    </submittedName>
</protein>
<dbReference type="Proteomes" id="UP000006746">
    <property type="component" value="Unassembled WGS sequence"/>
</dbReference>
<dbReference type="eggNOG" id="COG5012">
    <property type="taxonomic scope" value="Bacteria"/>
</dbReference>
<proteinExistence type="predicted"/>
<dbReference type="GO" id="GO:0031419">
    <property type="term" value="F:cobalamin binding"/>
    <property type="evidence" value="ECO:0007669"/>
    <property type="project" value="InterPro"/>
</dbReference>
<dbReference type="RefSeq" id="WP_008944410.1">
    <property type="nucleotide sequence ID" value="NZ_AMRL01000009.1"/>
</dbReference>
<name>K2JNI9_9PROT</name>
<organism evidence="1 2">
    <name type="scientific">Oceanibaculum indicum P24</name>
    <dbReference type="NCBI Taxonomy" id="1207063"/>
    <lineage>
        <taxon>Bacteria</taxon>
        <taxon>Pseudomonadati</taxon>
        <taxon>Pseudomonadota</taxon>
        <taxon>Alphaproteobacteria</taxon>
        <taxon>Rhodospirillales</taxon>
        <taxon>Oceanibaculaceae</taxon>
        <taxon>Oceanibaculum</taxon>
    </lineage>
</organism>
<dbReference type="AlphaFoldDB" id="K2JNI9"/>
<dbReference type="InterPro" id="IPR036724">
    <property type="entry name" value="Cobalamin-bd_sf"/>
</dbReference>
<accession>K2JNI9</accession>
<dbReference type="STRING" id="1207063.P24_09016"/>
<reference evidence="1 2" key="1">
    <citation type="journal article" date="2012" name="J. Bacteriol.">
        <title>Genome Sequence of Oceanibaculum indicum Type Strain P24.</title>
        <authorList>
            <person name="Lai Q."/>
            <person name="Shao Z."/>
        </authorList>
    </citation>
    <scope>NUCLEOTIDE SEQUENCE [LARGE SCALE GENOMIC DNA]</scope>
    <source>
        <strain evidence="1 2">P24</strain>
    </source>
</reference>
<dbReference type="Gene3D" id="3.40.50.280">
    <property type="entry name" value="Cobalamin-binding domain"/>
    <property type="match status" value="1"/>
</dbReference>
<evidence type="ECO:0000313" key="1">
    <source>
        <dbReference type="EMBL" id="EKE76042.1"/>
    </source>
</evidence>
<evidence type="ECO:0000313" key="2">
    <source>
        <dbReference type="Proteomes" id="UP000006746"/>
    </source>
</evidence>
<dbReference type="EMBL" id="AMRL01000009">
    <property type="protein sequence ID" value="EKE76042.1"/>
    <property type="molecule type" value="Genomic_DNA"/>
</dbReference>
<comment type="caution">
    <text evidence="1">The sequence shown here is derived from an EMBL/GenBank/DDBJ whole genome shotgun (WGS) entry which is preliminary data.</text>
</comment>
<sequence length="326" mass="35325">MDRTDTALAEFEPAFAGPADIAAWHMRAIACEAGNAYLKPGEREKLRRILQGTVAPMMAGNLAAMYDLGLEHDRLYRKPLAQFQDLILAPGTRAAVLKSFIEHKLPAGRPDYMKALFIEAAARQLGERWVGDSCDFIDVTIGTARLQDLIQTFAMETRNPVGTTIRPFAALMTPQGEQHTLTTHLLGLLFDTLGWSRTVVDPGPKNAAMLAATVARADVVCIGWSNERLAGEFQHLVSQIRRLSAGRRLPLVVGGAAALKSVDFLVEIGIDCVCDSVYSAARICKSFYDLEELNQQACAPGTPPAGKTDTGRTAIVSSSGIDWLSP</sequence>
<dbReference type="SUPFAM" id="SSF52242">
    <property type="entry name" value="Cobalamin (vitamin B12)-binding domain"/>
    <property type="match status" value="1"/>
</dbReference>
<gene>
    <name evidence="1" type="ORF">P24_09016</name>
</gene>
<keyword evidence="2" id="KW-1185">Reference proteome</keyword>
<dbReference type="GO" id="GO:0046872">
    <property type="term" value="F:metal ion binding"/>
    <property type="evidence" value="ECO:0007669"/>
    <property type="project" value="InterPro"/>
</dbReference>